<reference evidence="1" key="1">
    <citation type="submission" date="2017-07" db="EMBL/GenBank/DDBJ databases">
        <title>Taro Niue Genome Assembly and Annotation.</title>
        <authorList>
            <person name="Atibalentja N."/>
            <person name="Keating K."/>
            <person name="Fields C.J."/>
        </authorList>
    </citation>
    <scope>NUCLEOTIDE SEQUENCE</scope>
    <source>
        <strain evidence="1">Niue_2</strain>
        <tissue evidence="1">Leaf</tissue>
    </source>
</reference>
<accession>A0A843W1B2</accession>
<keyword evidence="2" id="KW-1185">Reference proteome</keyword>
<protein>
    <submittedName>
        <fullName evidence="1">Uncharacterized protein</fullName>
    </submittedName>
</protein>
<dbReference type="EMBL" id="NMUH01002535">
    <property type="protein sequence ID" value="MQM00578.1"/>
    <property type="molecule type" value="Genomic_DNA"/>
</dbReference>
<evidence type="ECO:0000313" key="2">
    <source>
        <dbReference type="Proteomes" id="UP000652761"/>
    </source>
</evidence>
<dbReference type="Proteomes" id="UP000652761">
    <property type="component" value="Unassembled WGS sequence"/>
</dbReference>
<sequence length="76" mass="8132">MAASVLDAFKKVATQALVSYGQCGVVSLHSSYFVEVEKQLDLSSVAARLRGVRESRRVHVPPLVPVSAVVESGPDH</sequence>
<gene>
    <name evidence="1" type="ORF">Taro_033313</name>
</gene>
<organism evidence="1 2">
    <name type="scientific">Colocasia esculenta</name>
    <name type="common">Wild taro</name>
    <name type="synonym">Arum esculentum</name>
    <dbReference type="NCBI Taxonomy" id="4460"/>
    <lineage>
        <taxon>Eukaryota</taxon>
        <taxon>Viridiplantae</taxon>
        <taxon>Streptophyta</taxon>
        <taxon>Embryophyta</taxon>
        <taxon>Tracheophyta</taxon>
        <taxon>Spermatophyta</taxon>
        <taxon>Magnoliopsida</taxon>
        <taxon>Liliopsida</taxon>
        <taxon>Araceae</taxon>
        <taxon>Aroideae</taxon>
        <taxon>Colocasieae</taxon>
        <taxon>Colocasia</taxon>
    </lineage>
</organism>
<proteinExistence type="predicted"/>
<name>A0A843W1B2_COLES</name>
<evidence type="ECO:0000313" key="1">
    <source>
        <dbReference type="EMBL" id="MQM00578.1"/>
    </source>
</evidence>
<comment type="caution">
    <text evidence="1">The sequence shown here is derived from an EMBL/GenBank/DDBJ whole genome shotgun (WGS) entry which is preliminary data.</text>
</comment>
<dbReference type="AlphaFoldDB" id="A0A843W1B2"/>